<feature type="compositionally biased region" description="Basic and acidic residues" evidence="1">
    <location>
        <begin position="656"/>
        <end position="672"/>
    </location>
</feature>
<feature type="region of interest" description="Disordered" evidence="1">
    <location>
        <begin position="865"/>
        <end position="926"/>
    </location>
</feature>
<dbReference type="Pfam" id="PF07727">
    <property type="entry name" value="RVT_2"/>
    <property type="match status" value="1"/>
</dbReference>
<feature type="compositionally biased region" description="Basic residues" evidence="1">
    <location>
        <begin position="1188"/>
        <end position="1197"/>
    </location>
</feature>
<feature type="domain" description="Reverse transcriptase Ty1/copia-type" evidence="2">
    <location>
        <begin position="309"/>
        <end position="403"/>
    </location>
</feature>
<evidence type="ECO:0000256" key="1">
    <source>
        <dbReference type="SAM" id="MobiDB-lite"/>
    </source>
</evidence>
<feature type="region of interest" description="Disordered" evidence="1">
    <location>
        <begin position="1161"/>
        <end position="1222"/>
    </location>
</feature>
<feature type="compositionally biased region" description="Low complexity" evidence="1">
    <location>
        <begin position="907"/>
        <end position="920"/>
    </location>
</feature>
<feature type="region of interest" description="Disordered" evidence="1">
    <location>
        <begin position="570"/>
        <end position="591"/>
    </location>
</feature>
<name>A0A6L2LNH4_TANCI</name>
<protein>
    <submittedName>
        <fullName evidence="3">Retrovirus-related Pol polyprotein from transposon TNT 1-94</fullName>
    </submittedName>
</protein>
<gene>
    <name evidence="3" type="ORF">Tci_035226</name>
</gene>
<accession>A0A6L2LNH4</accession>
<feature type="compositionally biased region" description="Low complexity" evidence="1">
    <location>
        <begin position="1203"/>
        <end position="1216"/>
    </location>
</feature>
<sequence length="1391" mass="157477">MMLESIENEPLVYTTIEEDEKTYENEYTELTKQEKLQDDCDVQATNIILQGLPPYVYSLVNHYKAAKDISNRVKLLMQGTELSYQERRRGQRFARMGTKGNVIRFGGNNALGQARVVKCYNCQGETHMTRQYTQPKKPGNFVCLKEKMLLVQAYKSGQVLDEEQLAFLADLGVADVQVTQTTIPQNATFQTDDLDAYDSDCDYISSAKAVLMTNLSSYDLDVLSEVPQHETYQNDDMINQSVQETQYFKQSFIDYVLDNEIASDSNIISYEQYVQEMKNAIVQDTNSLAQQDSMIIYMFEQMSKEMSNHVTNWDKVGSKGYHQKEGINFKESFAPVARLEAIRILIAYAAHKNMNVYQMDVKIAFLNGILREVVYVSQPDRFVDQENLKKALYGLQQDPRAKILDICLRVPDEDFVAPPSEEDLLTILIELGYNGLLDHLARMKNVDYTELIWEDLAYQIDYRQTNMRRREIIPYPRFTKIIINHFLSLNPSIPKRPSSGLHTIKDDGVISILNKRKTGSKRKSKKKVSIFVDVNIIHELDVALELGKSISSAKAEEEEEVVRRVYATHEHLVSKSDEPSSEPANRPTGRRRQYAAYRMQALKANKNSSKSQPYTRGSSKGVGGVTPEVLDESTVILTTSSEGTEKMMEITDAKKADVKKTEEVKGDNKKAELPPTSSSLSVSSRFGNQFLTLSSDISLTGTLKDTTDVEINSFSSQIPKIPIVTHATTLPPPLSVTNLTTILQQTTTTIPTSPISTIAPDTTTVPNPLPVSTAVDEYLGSSLGDTLQKIKQEQEAGEKMPKFSTTPYDQEAEFKQKEILFKMMRESKSYEKHQKHKELYDALMLSLIQDEDDLDRVVPDLRKRDREEDEDPFVGLNERKKKRGSGKDFKTSKKYLASKKTSKGDAPPKSSKTGKSTSAEESVEEATHLVTIGDEEPLKENVNDVDQPYDGDVAPKNDWFKPPPRPPTPDPDIELKYNMEECYKALYNQLDYNNPEGDRFSFNLSKPLPLKGHPVTHATTLPPPLSVTNLKTILQQTTTTIPTSPISTIAPDTTTVPNLLPVIAQRVSTAVDEYLGSSLGDTLQKIKQEQEAGEKMPKFSTTPYDQEAEFKQKEILFKMMRESKSYEKHQKHKELYDALMLSLIQDEDDLDRVVPDLRKRDREEDEDPFVGLNERKKKRGSGKDFKTSKKYLASKKTSKGDAPPKSSKTGKSTSAEESVEEATHLVTIGDEEPLKENVNDVDQPYDGDVAPKNDWFKPPPRPPTPDPDIELKYNMEECYKALYNQLDYNNPEGDRFSFNLSKPLPLKGHPDDLDDLSKEEFKEGDFINQHLNDIEDMLLLVVQPKLFCLDGEAIVDLVVALRKHTRSLIIKKRVKDVLEEAQHHQASKGLS</sequence>
<feature type="compositionally biased region" description="Basic residues" evidence="1">
    <location>
        <begin position="892"/>
        <end position="901"/>
    </location>
</feature>
<reference evidence="3" key="1">
    <citation type="journal article" date="2019" name="Sci. Rep.">
        <title>Draft genome of Tanacetum cinerariifolium, the natural source of mosquito coil.</title>
        <authorList>
            <person name="Yamashiro T."/>
            <person name="Shiraishi A."/>
            <person name="Satake H."/>
            <person name="Nakayama K."/>
        </authorList>
    </citation>
    <scope>NUCLEOTIDE SEQUENCE</scope>
</reference>
<evidence type="ECO:0000259" key="2">
    <source>
        <dbReference type="Pfam" id="PF07727"/>
    </source>
</evidence>
<comment type="caution">
    <text evidence="3">The sequence shown here is derived from an EMBL/GenBank/DDBJ whole genome shotgun (WGS) entry which is preliminary data.</text>
</comment>
<feature type="region of interest" description="Disordered" evidence="1">
    <location>
        <begin position="603"/>
        <end position="627"/>
    </location>
</feature>
<dbReference type="EMBL" id="BKCJ010004814">
    <property type="protein sequence ID" value="GEU63248.1"/>
    <property type="molecule type" value="Genomic_DNA"/>
</dbReference>
<proteinExistence type="predicted"/>
<organism evidence="3">
    <name type="scientific">Tanacetum cinerariifolium</name>
    <name type="common">Dalmatian daisy</name>
    <name type="synonym">Chrysanthemum cinerariifolium</name>
    <dbReference type="NCBI Taxonomy" id="118510"/>
    <lineage>
        <taxon>Eukaryota</taxon>
        <taxon>Viridiplantae</taxon>
        <taxon>Streptophyta</taxon>
        <taxon>Embryophyta</taxon>
        <taxon>Tracheophyta</taxon>
        <taxon>Spermatophyta</taxon>
        <taxon>Magnoliopsida</taxon>
        <taxon>eudicotyledons</taxon>
        <taxon>Gunneridae</taxon>
        <taxon>Pentapetalae</taxon>
        <taxon>asterids</taxon>
        <taxon>campanulids</taxon>
        <taxon>Asterales</taxon>
        <taxon>Asteraceae</taxon>
        <taxon>Asteroideae</taxon>
        <taxon>Anthemideae</taxon>
        <taxon>Anthemidinae</taxon>
        <taxon>Tanacetum</taxon>
    </lineage>
</organism>
<evidence type="ECO:0000313" key="3">
    <source>
        <dbReference type="EMBL" id="GEU63248.1"/>
    </source>
</evidence>
<feature type="compositionally biased region" description="Polar residues" evidence="1">
    <location>
        <begin position="605"/>
        <end position="618"/>
    </location>
</feature>
<dbReference type="InterPro" id="IPR013103">
    <property type="entry name" value="RVT_2"/>
</dbReference>
<feature type="region of interest" description="Disordered" evidence="1">
    <location>
        <begin position="656"/>
        <end position="681"/>
    </location>
</feature>